<proteinExistence type="predicted"/>
<protein>
    <submittedName>
        <fullName evidence="1">Uncharacterized protein</fullName>
    </submittedName>
</protein>
<gene>
    <name evidence="1" type="ORF">Patl1_34686</name>
</gene>
<organism evidence="1 2">
    <name type="scientific">Pistacia atlantica</name>
    <dbReference type="NCBI Taxonomy" id="434234"/>
    <lineage>
        <taxon>Eukaryota</taxon>
        <taxon>Viridiplantae</taxon>
        <taxon>Streptophyta</taxon>
        <taxon>Embryophyta</taxon>
        <taxon>Tracheophyta</taxon>
        <taxon>Spermatophyta</taxon>
        <taxon>Magnoliopsida</taxon>
        <taxon>eudicotyledons</taxon>
        <taxon>Gunneridae</taxon>
        <taxon>Pentapetalae</taxon>
        <taxon>rosids</taxon>
        <taxon>malvids</taxon>
        <taxon>Sapindales</taxon>
        <taxon>Anacardiaceae</taxon>
        <taxon>Pistacia</taxon>
    </lineage>
</organism>
<evidence type="ECO:0000313" key="2">
    <source>
        <dbReference type="Proteomes" id="UP001164250"/>
    </source>
</evidence>
<evidence type="ECO:0000313" key="1">
    <source>
        <dbReference type="EMBL" id="KAJ0076203.1"/>
    </source>
</evidence>
<dbReference type="Proteomes" id="UP001164250">
    <property type="component" value="Chromosome 15"/>
</dbReference>
<dbReference type="EMBL" id="CM047910">
    <property type="protein sequence ID" value="KAJ0076203.1"/>
    <property type="molecule type" value="Genomic_DNA"/>
</dbReference>
<reference evidence="2" key="1">
    <citation type="journal article" date="2023" name="G3 (Bethesda)">
        <title>Genome assembly and association tests identify interacting loci associated with vigor, precocity, and sex in interspecific pistachio rootstocks.</title>
        <authorList>
            <person name="Palmer W."/>
            <person name="Jacygrad E."/>
            <person name="Sagayaradj S."/>
            <person name="Cavanaugh K."/>
            <person name="Han R."/>
            <person name="Bertier L."/>
            <person name="Beede B."/>
            <person name="Kafkas S."/>
            <person name="Golino D."/>
            <person name="Preece J."/>
            <person name="Michelmore R."/>
        </authorList>
    </citation>
    <scope>NUCLEOTIDE SEQUENCE [LARGE SCALE GENOMIC DNA]</scope>
</reference>
<keyword evidence="2" id="KW-1185">Reference proteome</keyword>
<accession>A0ACC0ZX48</accession>
<comment type="caution">
    <text evidence="1">The sequence shown here is derived from an EMBL/GenBank/DDBJ whole genome shotgun (WGS) entry which is preliminary data.</text>
</comment>
<name>A0ACC0ZX48_9ROSI</name>
<sequence>MLSLFNNPEAVESIFSFLGDKEAEFCKDMAEDFFMQQQYDLAIFCIVSAKFKNPQLPGLNNYLNAYMVHKVESIMKDDWYAVLGIKDHGVGAGEIKKRYKGLAVMIHPDKCSSVAAEGATKLINEAWEHLSDARKREAYDRFLSSSKRSRKYDSSSSSKRRRY</sequence>